<feature type="transmembrane region" description="Helical" evidence="1">
    <location>
        <begin position="239"/>
        <end position="255"/>
    </location>
</feature>
<comment type="caution">
    <text evidence="2">The sequence shown here is derived from an EMBL/GenBank/DDBJ whole genome shotgun (WGS) entry which is preliminary data.</text>
</comment>
<protein>
    <submittedName>
        <fullName evidence="2">Uncharacterized protein</fullName>
    </submittedName>
</protein>
<keyword evidence="1" id="KW-0812">Transmembrane</keyword>
<sequence length="256" mass="28634">MTIYILSRGQKEDQDYSWFKIKTESLIRETPPIFTEVRVETVIDHQKPSIILARKGSNLLLLVTGLKAREERADFMGRSVRNSIAWVDYNSEEAENKLRYLAIQALKNKLESEIDLAISIGGEYGFQVNKNAIEQLGSPENLESQPAETVCKLGKNCPKLRQELAEELQKSSIPSRDGFLIIITTLKARSALSSSGVWRGLSDRIESEEWEIIPHSNQLLASPTSSSALSKEKKTTTQAALTIAIILAIILIYMAI</sequence>
<dbReference type="RefSeq" id="WP_046280951.1">
    <property type="nucleotide sequence ID" value="NZ_LATL02000263.1"/>
</dbReference>
<evidence type="ECO:0000256" key="1">
    <source>
        <dbReference type="SAM" id="Phobius"/>
    </source>
</evidence>
<organism evidence="2 3">
    <name type="scientific">Limnoraphis robusta CS-951</name>
    <dbReference type="NCBI Taxonomy" id="1637645"/>
    <lineage>
        <taxon>Bacteria</taxon>
        <taxon>Bacillati</taxon>
        <taxon>Cyanobacteriota</taxon>
        <taxon>Cyanophyceae</taxon>
        <taxon>Oscillatoriophycideae</taxon>
        <taxon>Oscillatoriales</taxon>
        <taxon>Sirenicapillariaceae</taxon>
        <taxon>Limnoraphis</taxon>
    </lineage>
</organism>
<evidence type="ECO:0000313" key="3">
    <source>
        <dbReference type="Proteomes" id="UP000033607"/>
    </source>
</evidence>
<dbReference type="AlphaFoldDB" id="A0A0F5YAA3"/>
<accession>A0A0F5YAA3</accession>
<dbReference type="OrthoDB" id="496028at2"/>
<evidence type="ECO:0000313" key="2">
    <source>
        <dbReference type="EMBL" id="KKD35834.1"/>
    </source>
</evidence>
<keyword evidence="1" id="KW-1133">Transmembrane helix</keyword>
<gene>
    <name evidence="2" type="ORF">WN50_23095</name>
</gene>
<proteinExistence type="predicted"/>
<dbReference type="EMBL" id="LATL02000263">
    <property type="protein sequence ID" value="KKD35834.1"/>
    <property type="molecule type" value="Genomic_DNA"/>
</dbReference>
<name>A0A0F5YAA3_9CYAN</name>
<dbReference type="Proteomes" id="UP000033607">
    <property type="component" value="Unassembled WGS sequence"/>
</dbReference>
<reference evidence="2 3" key="1">
    <citation type="submission" date="2015-06" db="EMBL/GenBank/DDBJ databases">
        <title>Draft genome assembly of filamentous brackish cyanobacterium Limnoraphis robusta strain CS-951.</title>
        <authorList>
            <person name="Willis A."/>
            <person name="Parks M."/>
            <person name="Burford M.A."/>
        </authorList>
    </citation>
    <scope>NUCLEOTIDE SEQUENCE [LARGE SCALE GENOMIC DNA]</scope>
    <source>
        <strain evidence="2 3">CS-951</strain>
    </source>
</reference>
<keyword evidence="1" id="KW-0472">Membrane</keyword>